<sequence length="569" mass="61958">MEKREFDYVIVGAGSAGCVLADRLSADGRNSVLVLEAGGSDRSIFIQMPTALSIPMNMKRFNWFFESEPEPGLDGRRMHCPRGKVIGGSSSINGMVYVRGHARDFDEWEAAGATGWGGRHVLPYFKRAETWIGGGDAYRGGDGPLATNNGNGMRNPLYQAFVEAGVQAGYGATVDYNGERQEGFGAMHMTVKNGVRWSTANAYLKPALKRPNLHLETHALTRRLTAEGRRVTGVEYEVGGQIRRATARREVIVSAGPIGSPTILQRSGIGPAALLRDHGIEVVSDRPGVGGNLMDHLEVYFQFRCTRPITLNAELSLWRKALIGARWLLFKDGLGATNHFESCAFVRSQAGVEWPDIQYHFLPGAMRYDGNAAFAGHGFQVHVGPNKPRSRGRVQIGGPAPTDTPSILFNYLTDRRDIEDWRRVIAITREIMAQPAMGPYRGDEIQPGAAIAEDAEVDAWVRANVESAYHPSGTCRMGADDDPQAVVDPQLRVIGVEGLRVVDSSIFPTITNGNLNAPTIMVGEKASDHILGRQPLAPANLPVWIAPDWQSRQRAGAPADPASPPAHIR</sequence>
<dbReference type="Gene3D" id="3.50.50.60">
    <property type="entry name" value="FAD/NAD(P)-binding domain"/>
    <property type="match status" value="1"/>
</dbReference>
<evidence type="ECO:0000256" key="9">
    <source>
        <dbReference type="RuleBase" id="RU003969"/>
    </source>
</evidence>
<dbReference type="PANTHER" id="PTHR11552:SF147">
    <property type="entry name" value="CHOLINE DEHYDROGENASE, MITOCHONDRIAL"/>
    <property type="match status" value="1"/>
</dbReference>
<reference evidence="12" key="1">
    <citation type="journal article" date="2014" name="Int. J. Syst. Evol. Microbiol.">
        <title>Complete genome sequence of Corynebacterium casei LMG S-19264T (=DSM 44701T), isolated from a smear-ripened cheese.</title>
        <authorList>
            <consortium name="US DOE Joint Genome Institute (JGI-PGF)"/>
            <person name="Walter F."/>
            <person name="Albersmeier A."/>
            <person name="Kalinowski J."/>
            <person name="Ruckert C."/>
        </authorList>
    </citation>
    <scope>NUCLEOTIDE SEQUENCE</scope>
    <source>
        <strain evidence="12">KCTC 42651</strain>
    </source>
</reference>
<accession>A0A918XQT7</accession>
<evidence type="ECO:0000256" key="7">
    <source>
        <dbReference type="PIRSR" id="PIRSR000137-2"/>
    </source>
</evidence>
<feature type="domain" description="Glucose-methanol-choline oxidoreductase N-terminal" evidence="11">
    <location>
        <begin position="256"/>
        <end position="270"/>
    </location>
</feature>
<dbReference type="PROSITE" id="PS00623">
    <property type="entry name" value="GMC_OXRED_1"/>
    <property type="match status" value="1"/>
</dbReference>
<dbReference type="GO" id="GO:0016020">
    <property type="term" value="C:membrane"/>
    <property type="evidence" value="ECO:0007669"/>
    <property type="project" value="TreeGrafter"/>
</dbReference>
<proteinExistence type="inferred from homology"/>
<dbReference type="SUPFAM" id="SSF54373">
    <property type="entry name" value="FAD-linked reductases, C-terminal domain"/>
    <property type="match status" value="1"/>
</dbReference>
<keyword evidence="3 8" id="KW-0285">Flavoprotein</keyword>
<dbReference type="RefSeq" id="WP_189988241.1">
    <property type="nucleotide sequence ID" value="NZ_BMZS01000003.1"/>
</dbReference>
<feature type="binding site" evidence="7">
    <location>
        <begin position="93"/>
        <end position="96"/>
    </location>
    <ligand>
        <name>FAD</name>
        <dbReference type="ChEBI" id="CHEBI:57692"/>
    </ligand>
</feature>
<comment type="pathway">
    <text evidence="9">Amine and polyamine biosynthesis; betaine biosynthesis via choline pathway; betaine aldehyde from choline (cytochrome c reductase route): step 1/1.</text>
</comment>
<keyword evidence="5" id="KW-0560">Oxidoreductase</keyword>
<keyword evidence="13" id="KW-1185">Reference proteome</keyword>
<dbReference type="EMBL" id="BMZS01000003">
    <property type="protein sequence ID" value="GHD45707.1"/>
    <property type="molecule type" value="Genomic_DNA"/>
</dbReference>
<dbReference type="EC" id="1.1.99.1" evidence="6 9"/>
<evidence type="ECO:0000256" key="2">
    <source>
        <dbReference type="ARBA" id="ARBA00010790"/>
    </source>
</evidence>
<dbReference type="Pfam" id="PF05199">
    <property type="entry name" value="GMC_oxred_C"/>
    <property type="match status" value="1"/>
</dbReference>
<dbReference type="PROSITE" id="PS00624">
    <property type="entry name" value="GMC_OXRED_2"/>
    <property type="match status" value="1"/>
</dbReference>
<name>A0A918XQT7_9PROT</name>
<evidence type="ECO:0000256" key="1">
    <source>
        <dbReference type="ARBA" id="ARBA00001974"/>
    </source>
</evidence>
<reference evidence="12" key="2">
    <citation type="submission" date="2020-09" db="EMBL/GenBank/DDBJ databases">
        <authorList>
            <person name="Sun Q."/>
            <person name="Kim S."/>
        </authorList>
    </citation>
    <scope>NUCLEOTIDE SEQUENCE</scope>
    <source>
        <strain evidence="12">KCTC 42651</strain>
    </source>
</reference>
<evidence type="ECO:0000256" key="8">
    <source>
        <dbReference type="RuleBase" id="RU003968"/>
    </source>
</evidence>
<protein>
    <recommendedName>
        <fullName evidence="6 9">Choline dehydrogenase</fullName>
        <ecNumber evidence="6 9">1.1.99.1</ecNumber>
    </recommendedName>
</protein>
<dbReference type="SUPFAM" id="SSF51905">
    <property type="entry name" value="FAD/NAD(P)-binding domain"/>
    <property type="match status" value="1"/>
</dbReference>
<feature type="domain" description="Glucose-methanol-choline oxidoreductase N-terminal" evidence="10">
    <location>
        <begin position="83"/>
        <end position="106"/>
    </location>
</feature>
<dbReference type="Pfam" id="PF00732">
    <property type="entry name" value="GMC_oxred_N"/>
    <property type="match status" value="1"/>
</dbReference>
<dbReference type="AlphaFoldDB" id="A0A918XQT7"/>
<dbReference type="PANTHER" id="PTHR11552">
    <property type="entry name" value="GLUCOSE-METHANOL-CHOLINE GMC OXIDOREDUCTASE"/>
    <property type="match status" value="1"/>
</dbReference>
<feature type="binding site" evidence="7">
    <location>
        <position position="85"/>
    </location>
    <ligand>
        <name>FAD</name>
        <dbReference type="ChEBI" id="CHEBI:57692"/>
    </ligand>
</feature>
<evidence type="ECO:0000259" key="11">
    <source>
        <dbReference type="PROSITE" id="PS00624"/>
    </source>
</evidence>
<dbReference type="NCBIfam" id="NF002550">
    <property type="entry name" value="PRK02106.1"/>
    <property type="match status" value="1"/>
</dbReference>
<dbReference type="NCBIfam" id="TIGR01810">
    <property type="entry name" value="betA"/>
    <property type="match status" value="1"/>
</dbReference>
<dbReference type="GO" id="GO:0008812">
    <property type="term" value="F:choline dehydrogenase activity"/>
    <property type="evidence" value="ECO:0007669"/>
    <property type="project" value="UniProtKB-UniRule"/>
</dbReference>
<comment type="caution">
    <text evidence="12">The sequence shown here is derived from an EMBL/GenBank/DDBJ whole genome shotgun (WGS) entry which is preliminary data.</text>
</comment>
<dbReference type="PROSITE" id="PS51257">
    <property type="entry name" value="PROKAR_LIPOPROTEIN"/>
    <property type="match status" value="1"/>
</dbReference>
<dbReference type="InterPro" id="IPR036188">
    <property type="entry name" value="FAD/NAD-bd_sf"/>
</dbReference>
<evidence type="ECO:0000256" key="4">
    <source>
        <dbReference type="ARBA" id="ARBA00022827"/>
    </source>
</evidence>
<dbReference type="InterPro" id="IPR007867">
    <property type="entry name" value="GMC_OxRtase_C"/>
</dbReference>
<dbReference type="GO" id="GO:0019285">
    <property type="term" value="P:glycine betaine biosynthetic process from choline"/>
    <property type="evidence" value="ECO:0007669"/>
    <property type="project" value="UniProtKB-UniRule"/>
</dbReference>
<evidence type="ECO:0000313" key="13">
    <source>
        <dbReference type="Proteomes" id="UP000630353"/>
    </source>
</evidence>
<gene>
    <name evidence="12" type="primary">betA</name>
    <name evidence="12" type="ORF">GCM10017083_14030</name>
</gene>
<dbReference type="InterPro" id="IPR000172">
    <property type="entry name" value="GMC_OxRdtase_N"/>
</dbReference>
<comment type="cofactor">
    <cofactor evidence="1 7">
        <name>FAD</name>
        <dbReference type="ChEBI" id="CHEBI:57692"/>
    </cofactor>
</comment>
<comment type="similarity">
    <text evidence="2 8">Belongs to the GMC oxidoreductase family.</text>
</comment>
<evidence type="ECO:0000259" key="10">
    <source>
        <dbReference type="PROSITE" id="PS00623"/>
    </source>
</evidence>
<dbReference type="InterPro" id="IPR011533">
    <property type="entry name" value="BetA"/>
</dbReference>
<evidence type="ECO:0000256" key="6">
    <source>
        <dbReference type="NCBIfam" id="TIGR01810"/>
    </source>
</evidence>
<dbReference type="GO" id="GO:0050660">
    <property type="term" value="F:flavin adenine dinucleotide binding"/>
    <property type="evidence" value="ECO:0007669"/>
    <property type="project" value="InterPro"/>
</dbReference>
<evidence type="ECO:0000313" key="12">
    <source>
        <dbReference type="EMBL" id="GHD45707.1"/>
    </source>
</evidence>
<evidence type="ECO:0000256" key="5">
    <source>
        <dbReference type="ARBA" id="ARBA00023002"/>
    </source>
</evidence>
<dbReference type="Gene3D" id="3.30.560.10">
    <property type="entry name" value="Glucose Oxidase, domain 3"/>
    <property type="match status" value="1"/>
</dbReference>
<dbReference type="PIRSF" id="PIRSF000137">
    <property type="entry name" value="Alcohol_oxidase"/>
    <property type="match status" value="1"/>
</dbReference>
<dbReference type="InterPro" id="IPR012132">
    <property type="entry name" value="GMC_OxRdtase"/>
</dbReference>
<keyword evidence="4 7" id="KW-0274">FAD</keyword>
<evidence type="ECO:0000256" key="3">
    <source>
        <dbReference type="ARBA" id="ARBA00022630"/>
    </source>
</evidence>
<comment type="catalytic activity">
    <reaction evidence="9">
        <text>choline + A = betaine aldehyde + AH2</text>
        <dbReference type="Rhea" id="RHEA:17433"/>
        <dbReference type="ChEBI" id="CHEBI:13193"/>
        <dbReference type="ChEBI" id="CHEBI:15354"/>
        <dbReference type="ChEBI" id="CHEBI:15710"/>
        <dbReference type="ChEBI" id="CHEBI:17499"/>
        <dbReference type="EC" id="1.1.99.1"/>
    </reaction>
</comment>
<dbReference type="Proteomes" id="UP000630353">
    <property type="component" value="Unassembled WGS sequence"/>
</dbReference>
<organism evidence="12 13">
    <name type="scientific">Thalassobaculum fulvum</name>
    <dbReference type="NCBI Taxonomy" id="1633335"/>
    <lineage>
        <taxon>Bacteria</taxon>
        <taxon>Pseudomonadati</taxon>
        <taxon>Pseudomonadota</taxon>
        <taxon>Alphaproteobacteria</taxon>
        <taxon>Rhodospirillales</taxon>
        <taxon>Thalassobaculaceae</taxon>
        <taxon>Thalassobaculum</taxon>
    </lineage>
</organism>